<evidence type="ECO:0000313" key="2">
    <source>
        <dbReference type="Proteomes" id="UP000503462"/>
    </source>
</evidence>
<dbReference type="PANTHER" id="PTHR38115">
    <property type="entry name" value="LIPOCALIN-LIKE DOMAIN-CONTAINING PROTEIN"/>
    <property type="match status" value="1"/>
</dbReference>
<organism evidence="1 2">
    <name type="scientific">Peltaster fructicola</name>
    <dbReference type="NCBI Taxonomy" id="286661"/>
    <lineage>
        <taxon>Eukaryota</taxon>
        <taxon>Fungi</taxon>
        <taxon>Dikarya</taxon>
        <taxon>Ascomycota</taxon>
        <taxon>Pezizomycotina</taxon>
        <taxon>Dothideomycetes</taxon>
        <taxon>Dothideomycetes incertae sedis</taxon>
        <taxon>Peltaster</taxon>
    </lineage>
</organism>
<dbReference type="Proteomes" id="UP000503462">
    <property type="component" value="Chromosome 1"/>
</dbReference>
<accession>A0A6H0XP35</accession>
<evidence type="ECO:0000313" key="1">
    <source>
        <dbReference type="EMBL" id="QIW96388.1"/>
    </source>
</evidence>
<dbReference type="InterPro" id="IPR053037">
    <property type="entry name" value="Pericyclase_pydY-like"/>
</dbReference>
<protein>
    <submittedName>
        <fullName evidence="1">Uncharacterized protein</fullName>
    </submittedName>
</protein>
<sequence length="184" mass="20964">MVESVPESVSVDNMTGTYNMEKKISDDPQNILKLQGVSWVVRTAISYSAVKMSLNQYTDDDGLIHLDMTTESTGGLTNTEERTMAWQFKEANDKVFGEVKSRSRIIKFSELPADLPAQLKQGWDKEIEEGNVFQNYVESLKNGWNAHQLWGFGVKDGARRHMRKVVVTKGDQVESITMYYDWAE</sequence>
<keyword evidence="2" id="KW-1185">Reference proteome</keyword>
<proteinExistence type="predicted"/>
<dbReference type="EMBL" id="CP051139">
    <property type="protein sequence ID" value="QIW96388.1"/>
    <property type="molecule type" value="Genomic_DNA"/>
</dbReference>
<gene>
    <name evidence="1" type="ORF">AMS68_001906</name>
</gene>
<dbReference type="PANTHER" id="PTHR38115:SF1">
    <property type="entry name" value="LIPOCALIN-LIKE DOMAIN-CONTAINING PROTEIN"/>
    <property type="match status" value="1"/>
</dbReference>
<dbReference type="OrthoDB" id="425354at2759"/>
<dbReference type="AlphaFoldDB" id="A0A6H0XP35"/>
<name>A0A6H0XP35_9PEZI</name>
<reference evidence="1 2" key="1">
    <citation type="journal article" date="2016" name="Sci. Rep.">
        <title>Peltaster fructicola genome reveals evolution from an invasive phytopathogen to an ectophytic parasite.</title>
        <authorList>
            <person name="Xu C."/>
            <person name="Chen H."/>
            <person name="Gleason M.L."/>
            <person name="Xu J.R."/>
            <person name="Liu H."/>
            <person name="Zhang R."/>
            <person name="Sun G."/>
        </authorList>
    </citation>
    <scope>NUCLEOTIDE SEQUENCE [LARGE SCALE GENOMIC DNA]</scope>
    <source>
        <strain evidence="1 2">LNHT1506</strain>
    </source>
</reference>